<dbReference type="InterPro" id="IPR016181">
    <property type="entry name" value="Acyl_CoA_acyltransferase"/>
</dbReference>
<evidence type="ECO:0000313" key="1">
    <source>
        <dbReference type="EMBL" id="TSD65336.1"/>
    </source>
</evidence>
<evidence type="ECO:0000313" key="2">
    <source>
        <dbReference type="Proteomes" id="UP000316988"/>
    </source>
</evidence>
<gene>
    <name evidence="1" type="ORF">FNM00_06480</name>
</gene>
<sequence>MSRFPVAADQDIVVRVRDPEAVCFDFLIGDPARAGRGLGGAMIAEFCRQVLVVEYPDAPRFLAAPDARNHRSLGALRKAGFEQGWWIQPEAADYAEVTCTAPRGKFGPDGSTLGP</sequence>
<keyword evidence="1" id="KW-0808">Transferase</keyword>
<keyword evidence="2" id="KW-1185">Reference proteome</keyword>
<reference evidence="1 2" key="1">
    <citation type="submission" date="2019-07" db="EMBL/GenBank/DDBJ databases">
        <authorList>
            <person name="Zhao L.H."/>
        </authorList>
    </citation>
    <scope>NUCLEOTIDE SEQUENCE [LARGE SCALE GENOMIC DNA]</scope>
    <source>
        <strain evidence="1 2">Co35</strain>
    </source>
</reference>
<proteinExistence type="predicted"/>
<dbReference type="EMBL" id="VLNT01000003">
    <property type="protein sequence ID" value="TSD65336.1"/>
    <property type="molecule type" value="Genomic_DNA"/>
</dbReference>
<comment type="caution">
    <text evidence="1">The sequence shown here is derived from an EMBL/GenBank/DDBJ whole genome shotgun (WGS) entry which is preliminary data.</text>
</comment>
<dbReference type="GO" id="GO:0016740">
    <property type="term" value="F:transferase activity"/>
    <property type="evidence" value="ECO:0007669"/>
    <property type="project" value="UniProtKB-KW"/>
</dbReference>
<name>A0A554SG86_9ACTN</name>
<dbReference type="AlphaFoldDB" id="A0A554SG86"/>
<dbReference type="Proteomes" id="UP000316988">
    <property type="component" value="Unassembled WGS sequence"/>
</dbReference>
<protein>
    <submittedName>
        <fullName evidence="1">Acetyltransferase</fullName>
    </submittedName>
</protein>
<dbReference type="Gene3D" id="3.40.630.30">
    <property type="match status" value="1"/>
</dbReference>
<dbReference type="OrthoDB" id="9814648at2"/>
<accession>A0A554SG86</accession>
<organism evidence="1 2">
    <name type="scientific">Aeromicrobium piscarium</name>
    <dbReference type="NCBI Taxonomy" id="2590901"/>
    <lineage>
        <taxon>Bacteria</taxon>
        <taxon>Bacillati</taxon>
        <taxon>Actinomycetota</taxon>
        <taxon>Actinomycetes</taxon>
        <taxon>Propionibacteriales</taxon>
        <taxon>Nocardioidaceae</taxon>
        <taxon>Aeromicrobium</taxon>
    </lineage>
</organism>
<dbReference type="SUPFAM" id="SSF55729">
    <property type="entry name" value="Acyl-CoA N-acyltransferases (Nat)"/>
    <property type="match status" value="1"/>
</dbReference>
<dbReference type="RefSeq" id="WP_143912562.1">
    <property type="nucleotide sequence ID" value="NZ_VLNT01000003.1"/>
</dbReference>
<dbReference type="Pfam" id="PF13523">
    <property type="entry name" value="Acetyltransf_8"/>
    <property type="match status" value="1"/>
</dbReference>